<sequence>MKLFFINEKLSGLSDSDAKILDSIKSTLLSTKGIEEVLTPETADAIIIQEKNSFKNFRYIKDLELDALISAYPEKVFTINTDDCATGLLRGLYTSLPKYRFNSILYAAVPYMYYPNELVFAQSADEVTPTCLASWRGNAKSNNLRSRMVNVLEAKSEFRIERTDSWLNHNDDEKSNYVNLIRASKFSLCPAGWAPVSFRIYESMALGICPIIIADDFVPPKGPNWNDFALFYPEKDISGLSSFISRNEHLANDLGEKAFNAWQEHFCQNVIKEYYANTLLSLIRLTPKTSKEAELKRWKSLSLNWNNKWTIPQRLVNKVKKVIYN</sequence>
<dbReference type="PANTHER" id="PTHR11062">
    <property type="entry name" value="EXOSTOSIN HEPARAN SULFATE GLYCOSYLTRANSFERASE -RELATED"/>
    <property type="match status" value="1"/>
</dbReference>
<accession>A0ABT1SVU6</accession>
<organism evidence="2 3">
    <name type="scientific">Mucilaginibacter aquariorum</name>
    <dbReference type="NCBI Taxonomy" id="2967225"/>
    <lineage>
        <taxon>Bacteria</taxon>
        <taxon>Pseudomonadati</taxon>
        <taxon>Bacteroidota</taxon>
        <taxon>Sphingobacteriia</taxon>
        <taxon>Sphingobacteriales</taxon>
        <taxon>Sphingobacteriaceae</taxon>
        <taxon>Mucilaginibacter</taxon>
    </lineage>
</organism>
<protein>
    <submittedName>
        <fullName evidence="2">Glycosyltransferase family 47 protein</fullName>
    </submittedName>
</protein>
<dbReference type="EMBL" id="JANHOH010000001">
    <property type="protein sequence ID" value="MCQ6956471.1"/>
    <property type="molecule type" value="Genomic_DNA"/>
</dbReference>
<comment type="caution">
    <text evidence="2">The sequence shown here is derived from an EMBL/GenBank/DDBJ whole genome shotgun (WGS) entry which is preliminary data.</text>
</comment>
<dbReference type="RefSeq" id="WP_256536687.1">
    <property type="nucleotide sequence ID" value="NZ_JANHOH010000001.1"/>
</dbReference>
<evidence type="ECO:0000313" key="2">
    <source>
        <dbReference type="EMBL" id="MCQ6956471.1"/>
    </source>
</evidence>
<gene>
    <name evidence="2" type="ORF">NPE20_00800</name>
</gene>
<proteinExistence type="predicted"/>
<feature type="domain" description="Exostosin GT47" evidence="1">
    <location>
        <begin position="109"/>
        <end position="240"/>
    </location>
</feature>
<dbReference type="Pfam" id="PF03016">
    <property type="entry name" value="Exostosin_GT47"/>
    <property type="match status" value="1"/>
</dbReference>
<name>A0ABT1SVU6_9SPHI</name>
<evidence type="ECO:0000313" key="3">
    <source>
        <dbReference type="Proteomes" id="UP001204376"/>
    </source>
</evidence>
<reference evidence="2 3" key="1">
    <citation type="submission" date="2022-07" db="EMBL/GenBank/DDBJ databases">
        <title>Mucilaginibacter sp. JC4.</title>
        <authorList>
            <person name="Le V."/>
            <person name="Ko S.-R."/>
            <person name="Ahn C.-Y."/>
            <person name="Oh H.-M."/>
        </authorList>
    </citation>
    <scope>NUCLEOTIDE SEQUENCE [LARGE SCALE GENOMIC DNA]</scope>
    <source>
        <strain evidence="2 3">JC4</strain>
    </source>
</reference>
<dbReference type="Proteomes" id="UP001204376">
    <property type="component" value="Unassembled WGS sequence"/>
</dbReference>
<evidence type="ECO:0000259" key="1">
    <source>
        <dbReference type="Pfam" id="PF03016"/>
    </source>
</evidence>
<dbReference type="InterPro" id="IPR004263">
    <property type="entry name" value="Exostosin"/>
</dbReference>
<keyword evidence="3" id="KW-1185">Reference proteome</keyword>
<dbReference type="InterPro" id="IPR040911">
    <property type="entry name" value="Exostosin_GT47"/>
</dbReference>